<comment type="catalytic activity">
    <reaction evidence="1">
        <text>a beta-lactam + H2O = a substituted beta-amino acid</text>
        <dbReference type="Rhea" id="RHEA:20401"/>
        <dbReference type="ChEBI" id="CHEBI:15377"/>
        <dbReference type="ChEBI" id="CHEBI:35627"/>
        <dbReference type="ChEBI" id="CHEBI:140347"/>
        <dbReference type="EC" id="3.5.2.6"/>
    </reaction>
</comment>
<dbReference type="PANTHER" id="PTHR13891">
    <property type="entry name" value="CYTOCHROME C OXIDASE ASSEMBLY FACTOR 7"/>
    <property type="match status" value="1"/>
</dbReference>
<sequence length="171" mass="19226">MKLKFITLFFCLIAFSGCSWQSILTFGIIKSDEEILEEKAKLELKQNEQKCEDERDSVICNNVAVAHSSLKNFELAAKFYALSCDLGLATACSNLGQIYEHGLIDEKKDSQKALAYYKLGCASNDGVGCYNQAMLVYVQDRQNFSQALELFKKSCELEYKQACVLLENLGK</sequence>
<accession>A0ABN7K8Z1</accession>
<gene>
    <name evidence="10" type="ORF">LMG8286_00858</name>
</gene>
<dbReference type="SMART" id="SM00671">
    <property type="entry name" value="SEL1"/>
    <property type="match status" value="3"/>
</dbReference>
<dbReference type="Gene3D" id="1.25.40.10">
    <property type="entry name" value="Tetratricopeptide repeat domain"/>
    <property type="match status" value="1"/>
</dbReference>
<feature type="chain" id="PRO_5045432863" description="beta-lactamase" evidence="9">
    <location>
        <begin position="22"/>
        <end position="171"/>
    </location>
</feature>
<evidence type="ECO:0000256" key="6">
    <source>
        <dbReference type="ARBA" id="ARBA00022803"/>
    </source>
</evidence>
<evidence type="ECO:0000256" key="3">
    <source>
        <dbReference type="ARBA" id="ARBA00012865"/>
    </source>
</evidence>
<evidence type="ECO:0000256" key="4">
    <source>
        <dbReference type="ARBA" id="ARBA00022737"/>
    </source>
</evidence>
<evidence type="ECO:0000256" key="9">
    <source>
        <dbReference type="SAM" id="SignalP"/>
    </source>
</evidence>
<protein>
    <recommendedName>
        <fullName evidence="3">beta-lactamase</fullName>
        <ecNumber evidence="3">3.5.2.6</ecNumber>
    </recommendedName>
</protein>
<evidence type="ECO:0000256" key="1">
    <source>
        <dbReference type="ARBA" id="ARBA00001526"/>
    </source>
</evidence>
<evidence type="ECO:0000256" key="2">
    <source>
        <dbReference type="ARBA" id="ARBA00008486"/>
    </source>
</evidence>
<dbReference type="PROSITE" id="PS51257">
    <property type="entry name" value="PROKAR_LIPOPROTEIN"/>
    <property type="match status" value="1"/>
</dbReference>
<dbReference type="EC" id="3.5.2.6" evidence="3"/>
<evidence type="ECO:0000313" key="11">
    <source>
        <dbReference type="Proteomes" id="UP000789359"/>
    </source>
</evidence>
<evidence type="ECO:0000256" key="8">
    <source>
        <dbReference type="ARBA" id="ARBA00023251"/>
    </source>
</evidence>
<dbReference type="InterPro" id="IPR011990">
    <property type="entry name" value="TPR-like_helical_dom_sf"/>
</dbReference>
<organism evidence="10 11">
    <name type="scientific">Campylobacter suis</name>
    <dbReference type="NCBI Taxonomy" id="2790657"/>
    <lineage>
        <taxon>Bacteria</taxon>
        <taxon>Pseudomonadati</taxon>
        <taxon>Campylobacterota</taxon>
        <taxon>Epsilonproteobacteria</taxon>
        <taxon>Campylobacterales</taxon>
        <taxon>Campylobacteraceae</taxon>
        <taxon>Campylobacter</taxon>
    </lineage>
</organism>
<dbReference type="Proteomes" id="UP000789359">
    <property type="component" value="Unassembled WGS sequence"/>
</dbReference>
<evidence type="ECO:0000256" key="5">
    <source>
        <dbReference type="ARBA" id="ARBA00022801"/>
    </source>
</evidence>
<dbReference type="Pfam" id="PF08238">
    <property type="entry name" value="Sel1"/>
    <property type="match status" value="3"/>
</dbReference>
<evidence type="ECO:0000256" key="7">
    <source>
        <dbReference type="ARBA" id="ARBA00023157"/>
    </source>
</evidence>
<keyword evidence="4" id="KW-0677">Repeat</keyword>
<evidence type="ECO:0000313" key="10">
    <source>
        <dbReference type="EMBL" id="CAD7287227.1"/>
    </source>
</evidence>
<dbReference type="RefSeq" id="WP_230056612.1">
    <property type="nucleotide sequence ID" value="NZ_CAJHOE010000001.1"/>
</dbReference>
<keyword evidence="6" id="KW-0802">TPR repeat</keyword>
<dbReference type="PANTHER" id="PTHR13891:SF1">
    <property type="entry name" value="CYTOCHROME C OXIDASE ASSEMBLY FACTOR 7"/>
    <property type="match status" value="1"/>
</dbReference>
<keyword evidence="7" id="KW-1015">Disulfide bond</keyword>
<feature type="signal peptide" evidence="9">
    <location>
        <begin position="1"/>
        <end position="21"/>
    </location>
</feature>
<proteinExistence type="inferred from homology"/>
<keyword evidence="9" id="KW-0732">Signal</keyword>
<keyword evidence="8" id="KW-0046">Antibiotic resistance</keyword>
<name>A0ABN7K8Z1_9BACT</name>
<dbReference type="EMBL" id="CAJHOE010000001">
    <property type="protein sequence ID" value="CAD7287227.1"/>
    <property type="molecule type" value="Genomic_DNA"/>
</dbReference>
<keyword evidence="5" id="KW-0378">Hydrolase</keyword>
<comment type="caution">
    <text evidence="10">The sequence shown here is derived from an EMBL/GenBank/DDBJ whole genome shotgun (WGS) entry which is preliminary data.</text>
</comment>
<dbReference type="InterPro" id="IPR006597">
    <property type="entry name" value="Sel1-like"/>
</dbReference>
<comment type="similarity">
    <text evidence="2">Belongs to the hcp beta-lactamase family.</text>
</comment>
<keyword evidence="11" id="KW-1185">Reference proteome</keyword>
<dbReference type="InterPro" id="IPR040239">
    <property type="entry name" value="HcpB-like"/>
</dbReference>
<dbReference type="SUPFAM" id="SSF81901">
    <property type="entry name" value="HCP-like"/>
    <property type="match status" value="1"/>
</dbReference>
<reference evidence="10 11" key="1">
    <citation type="submission" date="2020-11" db="EMBL/GenBank/DDBJ databases">
        <authorList>
            <person name="Peeters C."/>
        </authorList>
    </citation>
    <scope>NUCLEOTIDE SEQUENCE [LARGE SCALE GENOMIC DNA]</scope>
    <source>
        <strain evidence="10 11">LMG 8286</strain>
    </source>
</reference>